<dbReference type="Proteomes" id="UP001234495">
    <property type="component" value="Unassembled WGS sequence"/>
</dbReference>
<evidence type="ECO:0000256" key="1">
    <source>
        <dbReference type="SAM" id="SignalP"/>
    </source>
</evidence>
<sequence length="203" mass="21913">MRKIKSLGMLLLSFTLFFALSLHFQPAKASAAVQTTKTPVVFVHGLTGSDSNFALIKGYLRTQGWASNELYAIDLPSKQGHQELNSAAIQRFVDNVLSQTGSTKVNIVAHSMGGANSLYYILNKGGASKVDKLVTLGGANQLTTRVAPQGIDTTSIYSTSDYIVRPYLSKLYGANNIEIRGVSHIGLLSSYQVNSLIKTALQE</sequence>
<dbReference type="PANTHER" id="PTHR32015">
    <property type="entry name" value="FASTING INDUCED LIPASE"/>
    <property type="match status" value="1"/>
</dbReference>
<feature type="signal peptide" evidence="1">
    <location>
        <begin position="1"/>
        <end position="29"/>
    </location>
</feature>
<keyword evidence="2" id="KW-0378">Hydrolase</keyword>
<dbReference type="GO" id="GO:0004806">
    <property type="term" value="F:triacylglycerol lipase activity"/>
    <property type="evidence" value="ECO:0007669"/>
    <property type="project" value="UniProtKB-EC"/>
</dbReference>
<dbReference type="RefSeq" id="WP_307338290.1">
    <property type="nucleotide sequence ID" value="NZ_JAUSUD010000003.1"/>
</dbReference>
<protein>
    <submittedName>
        <fullName evidence="2">Triacylglycerol lipase</fullName>
        <ecNumber evidence="2">3.1.1.3</ecNumber>
    </submittedName>
</protein>
<name>A0ABT9ZDI6_9BACI</name>
<feature type="chain" id="PRO_5046077773" evidence="1">
    <location>
        <begin position="30"/>
        <end position="203"/>
    </location>
</feature>
<keyword evidence="3" id="KW-1185">Reference proteome</keyword>
<evidence type="ECO:0000313" key="3">
    <source>
        <dbReference type="Proteomes" id="UP001234495"/>
    </source>
</evidence>
<reference evidence="2 3" key="1">
    <citation type="submission" date="2023-07" db="EMBL/GenBank/DDBJ databases">
        <title>Genomic Encyclopedia of Type Strains, Phase IV (KMG-IV): sequencing the most valuable type-strain genomes for metagenomic binning, comparative biology and taxonomic classification.</title>
        <authorList>
            <person name="Goeker M."/>
        </authorList>
    </citation>
    <scope>NUCLEOTIDE SEQUENCE [LARGE SCALE GENOMIC DNA]</scope>
    <source>
        <strain evidence="2 3">DSM 29005</strain>
    </source>
</reference>
<gene>
    <name evidence="2" type="ORF">J2S19_001133</name>
</gene>
<accession>A0ABT9ZDI6</accession>
<dbReference type="Pfam" id="PF01674">
    <property type="entry name" value="Lipase_2"/>
    <property type="match status" value="1"/>
</dbReference>
<dbReference type="EC" id="3.1.1.3" evidence="2"/>
<dbReference type="EMBL" id="JAUSUD010000003">
    <property type="protein sequence ID" value="MDQ0229881.1"/>
    <property type="molecule type" value="Genomic_DNA"/>
</dbReference>
<keyword evidence="1" id="KW-0732">Signal</keyword>
<evidence type="ECO:0000313" key="2">
    <source>
        <dbReference type="EMBL" id="MDQ0229881.1"/>
    </source>
</evidence>
<proteinExistence type="predicted"/>
<dbReference type="InterPro" id="IPR002918">
    <property type="entry name" value="Lipase_EstA/Esterase_EstB"/>
</dbReference>
<dbReference type="InterPro" id="IPR029058">
    <property type="entry name" value="AB_hydrolase_fold"/>
</dbReference>
<dbReference type="SUPFAM" id="SSF53474">
    <property type="entry name" value="alpha/beta-Hydrolases"/>
    <property type="match status" value="1"/>
</dbReference>
<comment type="caution">
    <text evidence="2">The sequence shown here is derived from an EMBL/GenBank/DDBJ whole genome shotgun (WGS) entry which is preliminary data.</text>
</comment>
<dbReference type="PANTHER" id="PTHR32015:SF1">
    <property type="entry name" value="LIPASE"/>
    <property type="match status" value="1"/>
</dbReference>
<dbReference type="Gene3D" id="3.40.50.1820">
    <property type="entry name" value="alpha/beta hydrolase"/>
    <property type="match status" value="1"/>
</dbReference>
<organism evidence="2 3">
    <name type="scientific">Metabacillus malikii</name>
    <dbReference type="NCBI Taxonomy" id="1504265"/>
    <lineage>
        <taxon>Bacteria</taxon>
        <taxon>Bacillati</taxon>
        <taxon>Bacillota</taxon>
        <taxon>Bacilli</taxon>
        <taxon>Bacillales</taxon>
        <taxon>Bacillaceae</taxon>
        <taxon>Metabacillus</taxon>
    </lineage>
</organism>